<evidence type="ECO:0000256" key="3">
    <source>
        <dbReference type="ARBA" id="ARBA00023002"/>
    </source>
</evidence>
<name>A0A9P5U693_9AGAR</name>
<keyword evidence="4" id="KW-0732">Signal</keyword>
<reference evidence="6" key="1">
    <citation type="submission" date="2020-11" db="EMBL/GenBank/DDBJ databases">
        <authorList>
            <consortium name="DOE Joint Genome Institute"/>
            <person name="Ahrendt S."/>
            <person name="Riley R."/>
            <person name="Andreopoulos W."/>
            <person name="Labutti K."/>
            <person name="Pangilinan J."/>
            <person name="Ruiz-Duenas F.J."/>
            <person name="Barrasa J.M."/>
            <person name="Sanchez-Garcia M."/>
            <person name="Camarero S."/>
            <person name="Miyauchi S."/>
            <person name="Serrano A."/>
            <person name="Linde D."/>
            <person name="Babiker R."/>
            <person name="Drula E."/>
            <person name="Ayuso-Fernandez I."/>
            <person name="Pacheco R."/>
            <person name="Padilla G."/>
            <person name="Ferreira P."/>
            <person name="Barriuso J."/>
            <person name="Kellner H."/>
            <person name="Castanera R."/>
            <person name="Alfaro M."/>
            <person name="Ramirez L."/>
            <person name="Pisabarro A.G."/>
            <person name="Kuo A."/>
            <person name="Tritt A."/>
            <person name="Lipzen A."/>
            <person name="He G."/>
            <person name="Yan M."/>
            <person name="Ng V."/>
            <person name="Cullen D."/>
            <person name="Martin F."/>
            <person name="Rosso M.-N."/>
            <person name="Henrissat B."/>
            <person name="Hibbett D."/>
            <person name="Martinez A.T."/>
            <person name="Grigoriev I.V."/>
        </authorList>
    </citation>
    <scope>NUCLEOTIDE SEQUENCE</scope>
    <source>
        <strain evidence="6">AH 40177</strain>
    </source>
</reference>
<sequence length="550" mass="61994">MYLQPVFLLSLLVVTYAFQQPFHYNEHSSSYQFQWPIRKVGIIGAGPGGLVAYRELAQLGFEVRVLERNSVPGGNWHYTNETLPSPVPNLDVSEADFRPDIPPDNIQLPYEKTWNRVEPQTVAKLRQDHQGVSPIWESLTAIGPKIHPMIFSSAPTNKDLQRYVRSFASFQGINSNDGNPDISYNTRVERVEKRYNVNGEGAGWTVTLREFIQTDADSYSIRWWTEDLDAILVASGRYNAPSVPNIPGLAQWAKLYPKQVIHSRAYRHADEFVNQTVLIIGGSVSGTEIAELISGASNKIFLSIRDSTMNDLKKILFSRVPKNVSIVPEIKLFHQLPQLAELNDSGIHRGAVELLNGTLLEGIDKIVLATGFRFSLPFLPQYQNSSLRPNETVPIGSGRPQPLITDGSHLRSLHMDLFYIEEPTLGFINFNEGIETFTLSEFSAAAIGKVWAGEAKLPPKQRMWDMHWQRLRDAGGSYTRKFMLLGNEKQTELIRNIIGWINRDACEYGGRQVCLYFTRYIGAEGIYAGFHRSMDQKGSYSLSLFHTVAG</sequence>
<dbReference type="Pfam" id="PF07992">
    <property type="entry name" value="Pyr_redox_2"/>
    <property type="match status" value="1"/>
</dbReference>
<keyword evidence="1" id="KW-0285">Flavoprotein</keyword>
<dbReference type="EMBL" id="JADNRY010000069">
    <property type="protein sequence ID" value="KAF9067741.1"/>
    <property type="molecule type" value="Genomic_DNA"/>
</dbReference>
<evidence type="ECO:0000256" key="1">
    <source>
        <dbReference type="ARBA" id="ARBA00022630"/>
    </source>
</evidence>
<feature type="signal peptide" evidence="4">
    <location>
        <begin position="1"/>
        <end position="17"/>
    </location>
</feature>
<evidence type="ECO:0000313" key="6">
    <source>
        <dbReference type="EMBL" id="KAF9067741.1"/>
    </source>
</evidence>
<dbReference type="InterPro" id="IPR050346">
    <property type="entry name" value="FMO-like"/>
</dbReference>
<keyword evidence="3" id="KW-0560">Oxidoreductase</keyword>
<proteinExistence type="predicted"/>
<dbReference type="PANTHER" id="PTHR23023">
    <property type="entry name" value="DIMETHYLANILINE MONOOXYGENASE"/>
    <property type="match status" value="1"/>
</dbReference>
<comment type="caution">
    <text evidence="6">The sequence shown here is derived from an EMBL/GenBank/DDBJ whole genome shotgun (WGS) entry which is preliminary data.</text>
</comment>
<dbReference type="SUPFAM" id="SSF51905">
    <property type="entry name" value="FAD/NAD(P)-binding domain"/>
    <property type="match status" value="1"/>
</dbReference>
<keyword evidence="2" id="KW-0274">FAD</keyword>
<feature type="domain" description="FAD/NAD(P)-binding" evidence="5">
    <location>
        <begin position="39"/>
        <end position="309"/>
    </location>
</feature>
<dbReference type="PRINTS" id="PR00368">
    <property type="entry name" value="FADPNR"/>
</dbReference>
<dbReference type="OrthoDB" id="66881at2759"/>
<dbReference type="InterPro" id="IPR036188">
    <property type="entry name" value="FAD/NAD-bd_sf"/>
</dbReference>
<evidence type="ECO:0000256" key="2">
    <source>
        <dbReference type="ARBA" id="ARBA00022827"/>
    </source>
</evidence>
<accession>A0A9P5U693</accession>
<evidence type="ECO:0000256" key="4">
    <source>
        <dbReference type="SAM" id="SignalP"/>
    </source>
</evidence>
<gene>
    <name evidence="6" type="ORF">BDP27DRAFT_1225424</name>
</gene>
<dbReference type="AlphaFoldDB" id="A0A9P5U693"/>
<feature type="chain" id="PRO_5040396534" description="FAD/NAD(P)-binding domain-containing protein" evidence="4">
    <location>
        <begin position="18"/>
        <end position="550"/>
    </location>
</feature>
<protein>
    <recommendedName>
        <fullName evidence="5">FAD/NAD(P)-binding domain-containing protein</fullName>
    </recommendedName>
</protein>
<dbReference type="InterPro" id="IPR023753">
    <property type="entry name" value="FAD/NAD-binding_dom"/>
</dbReference>
<dbReference type="Proteomes" id="UP000772434">
    <property type="component" value="Unassembled WGS sequence"/>
</dbReference>
<evidence type="ECO:0000313" key="7">
    <source>
        <dbReference type="Proteomes" id="UP000772434"/>
    </source>
</evidence>
<dbReference type="Gene3D" id="3.50.50.60">
    <property type="entry name" value="FAD/NAD(P)-binding domain"/>
    <property type="match status" value="2"/>
</dbReference>
<dbReference type="GO" id="GO:0016491">
    <property type="term" value="F:oxidoreductase activity"/>
    <property type="evidence" value="ECO:0007669"/>
    <property type="project" value="UniProtKB-KW"/>
</dbReference>
<organism evidence="6 7">
    <name type="scientific">Rhodocollybia butyracea</name>
    <dbReference type="NCBI Taxonomy" id="206335"/>
    <lineage>
        <taxon>Eukaryota</taxon>
        <taxon>Fungi</taxon>
        <taxon>Dikarya</taxon>
        <taxon>Basidiomycota</taxon>
        <taxon>Agaricomycotina</taxon>
        <taxon>Agaricomycetes</taxon>
        <taxon>Agaricomycetidae</taxon>
        <taxon>Agaricales</taxon>
        <taxon>Marasmiineae</taxon>
        <taxon>Omphalotaceae</taxon>
        <taxon>Rhodocollybia</taxon>
    </lineage>
</organism>
<keyword evidence="7" id="KW-1185">Reference proteome</keyword>
<evidence type="ECO:0000259" key="5">
    <source>
        <dbReference type="Pfam" id="PF07992"/>
    </source>
</evidence>